<accession>A0A975BXD3</accession>
<dbReference type="KEGG" id="dmm:dnm_093880"/>
<dbReference type="Pfam" id="PF07027">
    <property type="entry name" value="DUF1318"/>
    <property type="match status" value="1"/>
</dbReference>
<evidence type="ECO:0000313" key="2">
    <source>
        <dbReference type="Proteomes" id="UP000663722"/>
    </source>
</evidence>
<organism evidence="1 2">
    <name type="scientific">Desulfonema magnum</name>
    <dbReference type="NCBI Taxonomy" id="45655"/>
    <lineage>
        <taxon>Bacteria</taxon>
        <taxon>Pseudomonadati</taxon>
        <taxon>Thermodesulfobacteriota</taxon>
        <taxon>Desulfobacteria</taxon>
        <taxon>Desulfobacterales</taxon>
        <taxon>Desulfococcaceae</taxon>
        <taxon>Desulfonema</taxon>
    </lineage>
</organism>
<dbReference type="AlphaFoldDB" id="A0A975BXD3"/>
<sequence length="196" mass="22393">MRKIFLVILVVLCGCTLAEVKVEVMSERTSLENQVLGTYNSLDKEMLLLASVRGVDSDGTIRKPRVHSQEHKDAVTAMQIQAFHADDLQAFKQLRWVGENNEGLLTIFSMEKKDVPENLKDFAERYTEDEFNAVISQVNEARKIIMRRAIEMNENLTEEDLPKIRRIFGKFNAENAAAGEKIQGEDGEWTVKNFEN</sequence>
<dbReference type="Proteomes" id="UP000663722">
    <property type="component" value="Chromosome"/>
</dbReference>
<dbReference type="RefSeq" id="WP_207680303.1">
    <property type="nucleotide sequence ID" value="NZ_CP061800.1"/>
</dbReference>
<evidence type="ECO:0000313" key="1">
    <source>
        <dbReference type="EMBL" id="QTA93287.1"/>
    </source>
</evidence>
<dbReference type="InterPro" id="IPR008309">
    <property type="entry name" value="YdbL"/>
</dbReference>
<dbReference type="EMBL" id="CP061800">
    <property type="protein sequence ID" value="QTA93287.1"/>
    <property type="molecule type" value="Genomic_DNA"/>
</dbReference>
<keyword evidence="2" id="KW-1185">Reference proteome</keyword>
<name>A0A975BXD3_9BACT</name>
<dbReference type="PROSITE" id="PS51257">
    <property type="entry name" value="PROKAR_LIPOPROTEIN"/>
    <property type="match status" value="1"/>
</dbReference>
<protein>
    <submittedName>
        <fullName evidence="1">DUF1318</fullName>
    </submittedName>
</protein>
<reference evidence="1" key="1">
    <citation type="journal article" date="2021" name="Microb. Physiol.">
        <title>Proteogenomic Insights into the Physiology of Marine, Sulfate-Reducing, Filamentous Desulfonema limicola and Desulfonema magnum.</title>
        <authorList>
            <person name="Schnaars V."/>
            <person name="Wohlbrand L."/>
            <person name="Scheve S."/>
            <person name="Hinrichs C."/>
            <person name="Reinhardt R."/>
            <person name="Rabus R."/>
        </authorList>
    </citation>
    <scope>NUCLEOTIDE SEQUENCE</scope>
    <source>
        <strain evidence="1">4be13</strain>
    </source>
</reference>
<gene>
    <name evidence="1" type="ORF">dnm_093880</name>
</gene>
<proteinExistence type="predicted"/>